<dbReference type="InterPro" id="IPR000933">
    <property type="entry name" value="Glyco_hydro_29"/>
</dbReference>
<evidence type="ECO:0000256" key="3">
    <source>
        <dbReference type="ARBA" id="ARBA00012662"/>
    </source>
</evidence>
<keyword evidence="4" id="KW-0732">Signal</keyword>
<dbReference type="InterPro" id="IPR017853">
    <property type="entry name" value="GH"/>
</dbReference>
<dbReference type="InterPro" id="IPR057739">
    <property type="entry name" value="Glyco_hydro_29_N"/>
</dbReference>
<comment type="function">
    <text evidence="1">Alpha-L-fucosidase is responsible for hydrolyzing the alpha-1,6-linked fucose joined to the reducing-end N-acetylglucosamine of the carbohydrate moieties of glycoproteins.</text>
</comment>
<dbReference type="PRINTS" id="PR00741">
    <property type="entry name" value="GLHYDRLASE29"/>
</dbReference>
<evidence type="ECO:0000256" key="1">
    <source>
        <dbReference type="ARBA" id="ARBA00004071"/>
    </source>
</evidence>
<dbReference type="RefSeq" id="WP_168441962.1">
    <property type="nucleotide sequence ID" value="NZ_CAAHFG010000001.1"/>
</dbReference>
<feature type="domain" description="Glycoside hydrolase family 29 N-terminal" evidence="7">
    <location>
        <begin position="224"/>
        <end position="544"/>
    </location>
</feature>
<dbReference type="SUPFAM" id="SSF51445">
    <property type="entry name" value="(Trans)glycosidases"/>
    <property type="match status" value="1"/>
</dbReference>
<evidence type="ECO:0000313" key="9">
    <source>
        <dbReference type="Proteomes" id="UP000366872"/>
    </source>
</evidence>
<proteinExistence type="inferred from homology"/>
<dbReference type="GO" id="GO:0004560">
    <property type="term" value="F:alpha-L-fucosidase activity"/>
    <property type="evidence" value="ECO:0007669"/>
    <property type="project" value="InterPro"/>
</dbReference>
<dbReference type="EMBL" id="CAAHFG010000001">
    <property type="protein sequence ID" value="VGO12343.1"/>
    <property type="molecule type" value="Genomic_DNA"/>
</dbReference>
<dbReference type="GO" id="GO:0006004">
    <property type="term" value="P:fucose metabolic process"/>
    <property type="evidence" value="ECO:0007669"/>
    <property type="project" value="InterPro"/>
</dbReference>
<dbReference type="GO" id="GO:0016139">
    <property type="term" value="P:glycoside catabolic process"/>
    <property type="evidence" value="ECO:0007669"/>
    <property type="project" value="TreeGrafter"/>
</dbReference>
<name>A0A6C2TXL2_PONDE</name>
<evidence type="ECO:0000256" key="2">
    <source>
        <dbReference type="ARBA" id="ARBA00007951"/>
    </source>
</evidence>
<protein>
    <recommendedName>
        <fullName evidence="3">alpha-L-fucosidase</fullName>
        <ecNumber evidence="3">3.2.1.51</ecNumber>
    </recommendedName>
</protein>
<keyword evidence="6" id="KW-0326">Glycosidase</keyword>
<dbReference type="PANTHER" id="PTHR10030:SF37">
    <property type="entry name" value="ALPHA-L-FUCOSIDASE-RELATED"/>
    <property type="match status" value="1"/>
</dbReference>
<evidence type="ECO:0000256" key="4">
    <source>
        <dbReference type="ARBA" id="ARBA00022729"/>
    </source>
</evidence>
<dbReference type="Proteomes" id="UP000366872">
    <property type="component" value="Unassembled WGS sequence"/>
</dbReference>
<dbReference type="AlphaFoldDB" id="A0A6C2TXL2"/>
<keyword evidence="9" id="KW-1185">Reference proteome</keyword>
<dbReference type="SMART" id="SM00812">
    <property type="entry name" value="Alpha_L_fucos"/>
    <property type="match status" value="1"/>
</dbReference>
<evidence type="ECO:0000313" key="8">
    <source>
        <dbReference type="EMBL" id="VGO12343.1"/>
    </source>
</evidence>
<organism evidence="8 9">
    <name type="scientific">Pontiella desulfatans</name>
    <dbReference type="NCBI Taxonomy" id="2750659"/>
    <lineage>
        <taxon>Bacteria</taxon>
        <taxon>Pseudomonadati</taxon>
        <taxon>Kiritimatiellota</taxon>
        <taxon>Kiritimatiellia</taxon>
        <taxon>Kiritimatiellales</taxon>
        <taxon>Pontiellaceae</taxon>
        <taxon>Pontiella</taxon>
    </lineage>
</organism>
<dbReference type="Gene3D" id="2.60.120.260">
    <property type="entry name" value="Galactose-binding domain-like"/>
    <property type="match status" value="1"/>
</dbReference>
<reference evidence="8 9" key="1">
    <citation type="submission" date="2019-04" db="EMBL/GenBank/DDBJ databases">
        <authorList>
            <person name="Van Vliet M D."/>
        </authorList>
    </citation>
    <scope>NUCLEOTIDE SEQUENCE [LARGE SCALE GENOMIC DNA]</scope>
    <source>
        <strain evidence="8 9">F1</strain>
    </source>
</reference>
<dbReference type="PANTHER" id="PTHR10030">
    <property type="entry name" value="ALPHA-L-FUCOSIDASE"/>
    <property type="match status" value="1"/>
</dbReference>
<evidence type="ECO:0000256" key="5">
    <source>
        <dbReference type="ARBA" id="ARBA00022801"/>
    </source>
</evidence>
<dbReference type="InterPro" id="IPR016286">
    <property type="entry name" value="FUC_metazoa-typ"/>
</dbReference>
<accession>A0A6C2TXL2</accession>
<sequence length="553" mass="63124">MKKFITMTMAALLTGCATNDFSNPKNQPGNGGYLTYGSNMLTDPSFENVSNPEVGKFVDASMARSGSSALRMSLLNEQILKKENRVATLDPVAVEPEQLYKLEVWVHIPEIITTPDRKRSAFLKPDKMSMFGAFLRGDLLDVNGTRCGEALVGKNQLDLAHATYGSWIQLRGLVKTNKDTKSLQLSCGLEEDEGTVFFDDLSLRKIDNPNDFLRMFESPEARDERIGWWKESGYGMFPIFGIYSIHGGVWKGRYEPNKYAEWMTFRQQVPHGELKALAEVFRPDAFDADEYVRLAKEAGMGHIVITAKYHDGFAMWDTQCDKFNIKDCSGFDRDILMELKDACRKAGLHYGFYYSQSQEWYTPGGFSRDHYAFGDYPEDIKGKARLYEMDIAPFDLPRNYLENKSKPQLLELMEKYDPEVIWFDVPTEINIIDALELLAIIRKNNPHCLAGSRLHQSEELRDFLTMGDYKIPEGEIAETYWESLPGMQKHTYSYDQFQPFRSPEEIFKELKEVRRKGGNFLLAIGGPRGDGSIPEINFEILRKVKALADKEGL</sequence>
<evidence type="ECO:0000256" key="6">
    <source>
        <dbReference type="ARBA" id="ARBA00023295"/>
    </source>
</evidence>
<dbReference type="GO" id="GO:0005764">
    <property type="term" value="C:lysosome"/>
    <property type="evidence" value="ECO:0007669"/>
    <property type="project" value="TreeGrafter"/>
</dbReference>
<gene>
    <name evidence="8" type="ORF">PDESU_00895</name>
</gene>
<dbReference type="PROSITE" id="PS51257">
    <property type="entry name" value="PROKAR_LIPOPROTEIN"/>
    <property type="match status" value="1"/>
</dbReference>
<evidence type="ECO:0000259" key="7">
    <source>
        <dbReference type="Pfam" id="PF01120"/>
    </source>
</evidence>
<dbReference type="EC" id="3.2.1.51" evidence="3"/>
<comment type="similarity">
    <text evidence="2">Belongs to the glycosyl hydrolase 29 family.</text>
</comment>
<keyword evidence="5" id="KW-0378">Hydrolase</keyword>
<dbReference type="Gene3D" id="3.20.20.80">
    <property type="entry name" value="Glycosidases"/>
    <property type="match status" value="1"/>
</dbReference>
<dbReference type="Pfam" id="PF01120">
    <property type="entry name" value="Alpha_L_fucos"/>
    <property type="match status" value="1"/>
</dbReference>